<evidence type="ECO:0000256" key="5">
    <source>
        <dbReference type="ARBA" id="ARBA00022786"/>
    </source>
</evidence>
<dbReference type="InterPro" id="IPR038252">
    <property type="entry name" value="UBA_E1_C_sf"/>
</dbReference>
<sequence>MGVPDTSKPLDEERYSRQLHVLGLRGHAEPPGVAGPCCPLLQVLVRRGGPEPGPVGRGRPHTCRPPQPTCWADLAAQYLHLDAGLGTGEGRRTSSDRVAKLNGAVQVCAHTGGLTEQLVRDFQGSPGVLTLRTAAEAGYFREVDAVTFSGIEGMSELNGCAPQPVRLREDGTLEIGDTAAFSAYVRGGAVTGVPRPATVSHAPLDAALLQPRVVAQGPQEARRARCLHQAFRALHGFQQLRARRPRPWDPADAEEVVRLARALEPLRGAEGAGEPLDEPLDEALVRTVALSSAGVLSPMAAVLGAVAAQEVLKALSGKFLPLDQWLYFEALDCLPEEGALLPDPEACAPRRPLRRADRRARGGFQEQLSRQRYLLVGAGAIGCELLKGFALVGPGGRGQRRRHRGRHGPRAALNLSRQLLFGAQDVEAEAAAERTPAALNPDLQVTPLPRPVDPTTEPSCGDRFFSGPSRRRYVAARCAHYLKPLLEAGTQGARGSASVFVPHVTEGYPPAASEGPGDAPHPVCTLRHFPSTTGHTLQWARDEFEGLFCRAAQTINGRQRAPASPAGPGPTGTGEPALARTVGVLDRRPQSWRDCVAWARGHWQLSFGHGVARLLGRHPPGEVLPDGTRFWSGPRLCPRPLEFDASQDTHLLYVLAAANLCARMHGLPGSRDLPKLRDLLELLPPPDPRRLDAVLSGSLASPELGPGQDWLREALQDWSRGPPLEPLRFEKDDDSNFHVDFVTAAASLRAQNYGIPAATRSQSKRIVGQIIPAIATTTAAVAGLLGLELFKLVGGPRPRSAFRHSYLLLAWNCYSRSVPRAPAVHTFHRLTWTCWDRLTVPAGQPERTLQSLLAHLQEQHGLRVTMLLLGRALLYSVGWPPEKQAQRLGLRVTELAQQVTRRQVPQPGQRVLALELSCEGEEDDTVFPPLHYELAPGSSCPTPPGSAGPQ</sequence>
<dbReference type="GO" id="GO:0032020">
    <property type="term" value="P:ISG15-protein conjugation"/>
    <property type="evidence" value="ECO:0007669"/>
    <property type="project" value="TreeGrafter"/>
</dbReference>
<dbReference type="GO" id="GO:0006974">
    <property type="term" value="P:DNA damage response"/>
    <property type="evidence" value="ECO:0007669"/>
    <property type="project" value="TreeGrafter"/>
</dbReference>
<feature type="region of interest" description="Disordered" evidence="8">
    <location>
        <begin position="441"/>
        <end position="464"/>
    </location>
</feature>
<evidence type="ECO:0000256" key="8">
    <source>
        <dbReference type="SAM" id="MobiDB-lite"/>
    </source>
</evidence>
<dbReference type="Gene3D" id="1.10.10.2660">
    <property type="entry name" value="Ubiquitin-activating enzyme E1, SCCH domain"/>
    <property type="match status" value="1"/>
</dbReference>
<dbReference type="InterPro" id="IPR032420">
    <property type="entry name" value="E1_4HB"/>
</dbReference>
<feature type="active site" description="Glycyl thioester intermediate" evidence="7">
    <location>
        <position position="524"/>
    </location>
</feature>
<dbReference type="Pfam" id="PF16190">
    <property type="entry name" value="E1_FCCH"/>
    <property type="match status" value="1"/>
</dbReference>
<dbReference type="SUPFAM" id="SSF69572">
    <property type="entry name" value="Activating enzymes of the ubiquitin-like proteins"/>
    <property type="match status" value="2"/>
</dbReference>
<organism evidence="10 11">
    <name type="scientific">Pipistrellus kuhlii</name>
    <name type="common">Kuhl's pipistrelle</name>
    <dbReference type="NCBI Taxonomy" id="59472"/>
    <lineage>
        <taxon>Eukaryota</taxon>
        <taxon>Metazoa</taxon>
        <taxon>Chordata</taxon>
        <taxon>Craniata</taxon>
        <taxon>Vertebrata</taxon>
        <taxon>Euteleostomi</taxon>
        <taxon>Mammalia</taxon>
        <taxon>Eutheria</taxon>
        <taxon>Laurasiatheria</taxon>
        <taxon>Chiroptera</taxon>
        <taxon>Yangochiroptera</taxon>
        <taxon>Vespertilionidae</taxon>
        <taxon>Pipistrellus</taxon>
    </lineage>
</organism>
<keyword evidence="6" id="KW-0067">ATP-binding</keyword>
<dbReference type="SMART" id="SM00985">
    <property type="entry name" value="UBA_e1_C"/>
    <property type="match status" value="1"/>
</dbReference>
<dbReference type="GO" id="GO:0005737">
    <property type="term" value="C:cytoplasm"/>
    <property type="evidence" value="ECO:0007669"/>
    <property type="project" value="TreeGrafter"/>
</dbReference>
<dbReference type="InterPro" id="IPR035985">
    <property type="entry name" value="Ubiquitin-activating_enz"/>
</dbReference>
<dbReference type="GO" id="GO:0005524">
    <property type="term" value="F:ATP binding"/>
    <property type="evidence" value="ECO:0007669"/>
    <property type="project" value="UniProtKB-KW"/>
</dbReference>
<dbReference type="AlphaFoldDB" id="A0A7J7WF42"/>
<evidence type="ECO:0000313" key="10">
    <source>
        <dbReference type="EMBL" id="KAF6335973.1"/>
    </source>
</evidence>
<dbReference type="InterPro" id="IPR033127">
    <property type="entry name" value="UBQ-activ_enz_E1_Cys_AS"/>
</dbReference>
<evidence type="ECO:0000256" key="6">
    <source>
        <dbReference type="ARBA" id="ARBA00022840"/>
    </source>
</evidence>
<evidence type="ECO:0000313" key="11">
    <source>
        <dbReference type="Proteomes" id="UP000558488"/>
    </source>
</evidence>
<protein>
    <submittedName>
        <fullName evidence="10">Ubiquitin like modifier activating enzyme 7</fullName>
    </submittedName>
</protein>
<evidence type="ECO:0000256" key="3">
    <source>
        <dbReference type="ARBA" id="ARBA00022598"/>
    </source>
</evidence>
<dbReference type="EMBL" id="JACAGB010000011">
    <property type="protein sequence ID" value="KAF6335973.1"/>
    <property type="molecule type" value="Genomic_DNA"/>
</dbReference>
<dbReference type="Gene3D" id="3.10.290.60">
    <property type="entry name" value="Ubiquitin-activating enzyme E1, UFD domain"/>
    <property type="match status" value="1"/>
</dbReference>
<dbReference type="InterPro" id="IPR018965">
    <property type="entry name" value="Ub-activating_enz_E1_C"/>
</dbReference>
<dbReference type="Pfam" id="PF16191">
    <property type="entry name" value="E1_4HB"/>
    <property type="match status" value="1"/>
</dbReference>
<dbReference type="InterPro" id="IPR042063">
    <property type="entry name" value="Ubi_acti_E1_SCCH"/>
</dbReference>
<dbReference type="FunFam" id="1.10.10.2660:FF:000004">
    <property type="entry name" value="Ubiquitin activating enzyme 1"/>
    <property type="match status" value="1"/>
</dbReference>
<keyword evidence="5" id="KW-0833">Ubl conjugation pathway</keyword>
<dbReference type="Pfam" id="PF09358">
    <property type="entry name" value="E1_UFD"/>
    <property type="match status" value="1"/>
</dbReference>
<evidence type="ECO:0000256" key="2">
    <source>
        <dbReference type="ARBA" id="ARBA00005673"/>
    </source>
</evidence>
<accession>A0A7J7WF42</accession>
<comment type="pathway">
    <text evidence="1">Protein modification; protein ubiquitination.</text>
</comment>
<evidence type="ECO:0000256" key="7">
    <source>
        <dbReference type="PROSITE-ProRule" id="PRU10132"/>
    </source>
</evidence>
<feature type="compositionally biased region" description="Pro residues" evidence="8">
    <location>
        <begin position="941"/>
        <end position="950"/>
    </location>
</feature>
<dbReference type="PROSITE" id="PS00536">
    <property type="entry name" value="UBIQUITIN_ACTIVAT_1"/>
    <property type="match status" value="1"/>
</dbReference>
<dbReference type="InterPro" id="IPR032418">
    <property type="entry name" value="E1_FCCH"/>
</dbReference>
<dbReference type="PANTHER" id="PTHR10953:SF143">
    <property type="entry name" value="UBIQUITIN-LIKE MODIFIER-ACTIVATING ENZYME 7"/>
    <property type="match status" value="1"/>
</dbReference>
<dbReference type="GO" id="GO:0019782">
    <property type="term" value="F:ISG15 activating enzyme activity"/>
    <property type="evidence" value="ECO:0007669"/>
    <property type="project" value="TreeGrafter"/>
</dbReference>
<dbReference type="InterPro" id="IPR019572">
    <property type="entry name" value="UBA_E1_SCCH"/>
</dbReference>
<evidence type="ECO:0000256" key="4">
    <source>
        <dbReference type="ARBA" id="ARBA00022741"/>
    </source>
</evidence>
<keyword evidence="4" id="KW-0547">Nucleotide-binding</keyword>
<dbReference type="UniPathway" id="UPA00143"/>
<comment type="similarity">
    <text evidence="2">Belongs to the ubiquitin-activating E1 family.</text>
</comment>
<gene>
    <name evidence="10" type="ORF">mPipKuh1_018336</name>
</gene>
<evidence type="ECO:0000259" key="9">
    <source>
        <dbReference type="SMART" id="SM00985"/>
    </source>
</evidence>
<dbReference type="GO" id="GO:0016567">
    <property type="term" value="P:protein ubiquitination"/>
    <property type="evidence" value="ECO:0007669"/>
    <property type="project" value="UniProtKB-UniPathway"/>
</dbReference>
<name>A0A7J7WF42_PIPKU</name>
<dbReference type="InterPro" id="IPR018074">
    <property type="entry name" value="UBQ-activ_enz_E1_CS"/>
</dbReference>
<dbReference type="FunFam" id="3.10.290.60:FF:000005">
    <property type="entry name" value="Ubiquitin-like modifier-activating enzyme 7"/>
    <property type="match status" value="1"/>
</dbReference>
<dbReference type="Gene3D" id="3.40.50.12550">
    <property type="entry name" value="Ubiquitin-activating enzyme E1, inactive adenylation domain, subdomain 2"/>
    <property type="match status" value="1"/>
</dbReference>
<dbReference type="InterPro" id="IPR000594">
    <property type="entry name" value="ThiF_NAD_FAD-bd"/>
</dbReference>
<feature type="domain" description="Ubiquitin-activating enzyme E1 C-terminal" evidence="9">
    <location>
        <begin position="802"/>
        <end position="930"/>
    </location>
</feature>
<proteinExistence type="inferred from homology"/>
<evidence type="ECO:0000256" key="1">
    <source>
        <dbReference type="ARBA" id="ARBA00004906"/>
    </source>
</evidence>
<dbReference type="Gene3D" id="3.40.50.720">
    <property type="entry name" value="NAD(P)-binding Rossmann-like Domain"/>
    <property type="match status" value="1"/>
</dbReference>
<dbReference type="GO" id="GO:0045087">
    <property type="term" value="P:innate immune response"/>
    <property type="evidence" value="ECO:0007669"/>
    <property type="project" value="TreeGrafter"/>
</dbReference>
<dbReference type="Pfam" id="PF00899">
    <property type="entry name" value="ThiF"/>
    <property type="match status" value="1"/>
</dbReference>
<dbReference type="Proteomes" id="UP000558488">
    <property type="component" value="Unassembled WGS sequence"/>
</dbReference>
<dbReference type="PANTHER" id="PTHR10953">
    <property type="entry name" value="UBIQUITIN-ACTIVATING ENZYME E1"/>
    <property type="match status" value="1"/>
</dbReference>
<feature type="region of interest" description="Disordered" evidence="8">
    <location>
        <begin position="931"/>
        <end position="950"/>
    </location>
</feature>
<dbReference type="PROSITE" id="PS00865">
    <property type="entry name" value="UBIQUITIN_ACTIVAT_2"/>
    <property type="match status" value="1"/>
</dbReference>
<keyword evidence="3" id="KW-0436">Ligase</keyword>
<keyword evidence="11" id="KW-1185">Reference proteome</keyword>
<dbReference type="InterPro" id="IPR042302">
    <property type="entry name" value="E1_FCCH_sf"/>
</dbReference>
<comment type="caution">
    <text evidence="10">The sequence shown here is derived from an EMBL/GenBank/DDBJ whole genome shotgun (WGS) entry which is preliminary data.</text>
</comment>
<dbReference type="Gene3D" id="2.40.30.180">
    <property type="entry name" value="Ubiquitin-activating enzyme E1, FCCH domain"/>
    <property type="match status" value="1"/>
</dbReference>
<reference evidence="10 11" key="1">
    <citation type="journal article" date="2020" name="Nature">
        <title>Six reference-quality genomes reveal evolution of bat adaptations.</title>
        <authorList>
            <person name="Jebb D."/>
            <person name="Huang Z."/>
            <person name="Pippel M."/>
            <person name="Hughes G.M."/>
            <person name="Lavrichenko K."/>
            <person name="Devanna P."/>
            <person name="Winkler S."/>
            <person name="Jermiin L.S."/>
            <person name="Skirmuntt E.C."/>
            <person name="Katzourakis A."/>
            <person name="Burkitt-Gray L."/>
            <person name="Ray D.A."/>
            <person name="Sullivan K.A.M."/>
            <person name="Roscito J.G."/>
            <person name="Kirilenko B.M."/>
            <person name="Davalos L.M."/>
            <person name="Corthals A.P."/>
            <person name="Power M.L."/>
            <person name="Jones G."/>
            <person name="Ransome R.D."/>
            <person name="Dechmann D.K.N."/>
            <person name="Locatelli A.G."/>
            <person name="Puechmaille S.J."/>
            <person name="Fedrigo O."/>
            <person name="Jarvis E.D."/>
            <person name="Hiller M."/>
            <person name="Vernes S.C."/>
            <person name="Myers E.W."/>
            <person name="Teeling E.C."/>
        </authorList>
    </citation>
    <scope>NUCLEOTIDE SEQUENCE [LARGE SCALE GENOMIC DNA]</scope>
    <source>
        <strain evidence="10">MPipKuh1</strain>
        <tissue evidence="10">Flight muscle</tissue>
    </source>
</reference>
<dbReference type="InterPro" id="IPR045886">
    <property type="entry name" value="ThiF/MoeB/HesA"/>
</dbReference>
<dbReference type="Pfam" id="PF10585">
    <property type="entry name" value="UBA_E1_SCCH"/>
    <property type="match status" value="1"/>
</dbReference>